<reference evidence="1 2" key="2">
    <citation type="submission" date="2017-02" db="EMBL/GenBank/DDBJ databases">
        <title>A genome survey and senescence transcriptome analysis in Lentinula edodes.</title>
        <authorList>
            <person name="Sakamoto Y."/>
            <person name="Nakade K."/>
            <person name="Sato S."/>
            <person name="Yoshida Y."/>
            <person name="Miyazaki K."/>
            <person name="Natsume S."/>
            <person name="Konno N."/>
        </authorList>
    </citation>
    <scope>NUCLEOTIDE SEQUENCE [LARGE SCALE GENOMIC DNA]</scope>
    <source>
        <strain evidence="1 2">NBRC 111202</strain>
    </source>
</reference>
<evidence type="ECO:0000313" key="1">
    <source>
        <dbReference type="EMBL" id="GAW04693.1"/>
    </source>
</evidence>
<keyword evidence="2" id="KW-1185">Reference proteome</keyword>
<reference evidence="1 2" key="1">
    <citation type="submission" date="2016-08" db="EMBL/GenBank/DDBJ databases">
        <authorList>
            <consortium name="Lentinula edodes genome sequencing consortium"/>
            <person name="Sakamoto Y."/>
            <person name="Nakade K."/>
            <person name="Sato S."/>
            <person name="Yoshida Y."/>
            <person name="Miyazaki K."/>
            <person name="Natsume S."/>
            <person name="Konno N."/>
        </authorList>
    </citation>
    <scope>NUCLEOTIDE SEQUENCE [LARGE SCALE GENOMIC DNA]</scope>
    <source>
        <strain evidence="1 2">NBRC 111202</strain>
    </source>
</reference>
<protein>
    <submittedName>
        <fullName evidence="1">Uncharacterized protein</fullName>
    </submittedName>
</protein>
<sequence>MLDEGVLRLTSDPTASNDRWNLQQQELRILNHKEIVKFCVGSAPARAFEQDSVLEVNKEVADVLQTLQIQPRFYKRYRRFVVLSEGFEKIPDEGLEILPCRAFSLAEY</sequence>
<comment type="caution">
    <text evidence="1">The sequence shown here is derived from an EMBL/GenBank/DDBJ whole genome shotgun (WGS) entry which is preliminary data.</text>
</comment>
<evidence type="ECO:0000313" key="2">
    <source>
        <dbReference type="Proteomes" id="UP000188533"/>
    </source>
</evidence>
<dbReference type="EMBL" id="BDGU01000206">
    <property type="protein sequence ID" value="GAW04693.1"/>
    <property type="molecule type" value="Genomic_DNA"/>
</dbReference>
<dbReference type="Proteomes" id="UP000188533">
    <property type="component" value="Unassembled WGS sequence"/>
</dbReference>
<organism evidence="1 2">
    <name type="scientific">Lentinula edodes</name>
    <name type="common">Shiitake mushroom</name>
    <name type="synonym">Lentinus edodes</name>
    <dbReference type="NCBI Taxonomy" id="5353"/>
    <lineage>
        <taxon>Eukaryota</taxon>
        <taxon>Fungi</taxon>
        <taxon>Dikarya</taxon>
        <taxon>Basidiomycota</taxon>
        <taxon>Agaricomycotina</taxon>
        <taxon>Agaricomycetes</taxon>
        <taxon>Agaricomycetidae</taxon>
        <taxon>Agaricales</taxon>
        <taxon>Marasmiineae</taxon>
        <taxon>Omphalotaceae</taxon>
        <taxon>Lentinula</taxon>
    </lineage>
</organism>
<gene>
    <name evidence="1" type="ORF">LENED_006499</name>
</gene>
<name>A0A1Q3EBV2_LENED</name>
<proteinExistence type="predicted"/>
<accession>A0A1Q3EBV2</accession>
<dbReference type="AlphaFoldDB" id="A0A1Q3EBV2"/>